<dbReference type="AlphaFoldDB" id="A0A7J0GY96"/>
<gene>
    <name evidence="1" type="ORF">Acr_25g0002020</name>
</gene>
<evidence type="ECO:0000313" key="2">
    <source>
        <dbReference type="Proteomes" id="UP000585474"/>
    </source>
</evidence>
<dbReference type="OrthoDB" id="1692599at2759"/>
<comment type="caution">
    <text evidence="1">The sequence shown here is derived from an EMBL/GenBank/DDBJ whole genome shotgun (WGS) entry which is preliminary data.</text>
</comment>
<keyword evidence="2" id="KW-1185">Reference proteome</keyword>
<sequence>MVVKDIGSSLQAKEAGSHEHLFFYCSSQHIWDRILNRNQMVRRPSGWSVELAWATANLASSGFGTALYILNLPAAVYHIWAEINAHIFTSKERDVDTVFKNIEREVRNRCCSWDLVDHFYSNWLLCLSWNIPTKILKVAGH</sequence>
<protein>
    <submittedName>
        <fullName evidence="1">Uncharacterized protein</fullName>
    </submittedName>
</protein>
<accession>A0A7J0GY96</accession>
<reference evidence="1 2" key="1">
    <citation type="submission" date="2019-07" db="EMBL/GenBank/DDBJ databases">
        <title>De Novo Assembly of kiwifruit Actinidia rufa.</title>
        <authorList>
            <person name="Sugita-Konishi S."/>
            <person name="Sato K."/>
            <person name="Mori E."/>
            <person name="Abe Y."/>
            <person name="Kisaki G."/>
            <person name="Hamano K."/>
            <person name="Suezawa K."/>
            <person name="Otani M."/>
            <person name="Fukuda T."/>
            <person name="Manabe T."/>
            <person name="Gomi K."/>
            <person name="Tabuchi M."/>
            <person name="Akimitsu K."/>
            <person name="Kataoka I."/>
        </authorList>
    </citation>
    <scope>NUCLEOTIDE SEQUENCE [LARGE SCALE GENOMIC DNA]</scope>
    <source>
        <strain evidence="2">cv. Fuchu</strain>
    </source>
</reference>
<dbReference type="EMBL" id="BJWL01000025">
    <property type="protein sequence ID" value="GFZ15793.1"/>
    <property type="molecule type" value="Genomic_DNA"/>
</dbReference>
<name>A0A7J0GY96_9ERIC</name>
<dbReference type="Proteomes" id="UP000585474">
    <property type="component" value="Unassembled WGS sequence"/>
</dbReference>
<evidence type="ECO:0000313" key="1">
    <source>
        <dbReference type="EMBL" id="GFZ15793.1"/>
    </source>
</evidence>
<organism evidence="1 2">
    <name type="scientific">Actinidia rufa</name>
    <dbReference type="NCBI Taxonomy" id="165716"/>
    <lineage>
        <taxon>Eukaryota</taxon>
        <taxon>Viridiplantae</taxon>
        <taxon>Streptophyta</taxon>
        <taxon>Embryophyta</taxon>
        <taxon>Tracheophyta</taxon>
        <taxon>Spermatophyta</taxon>
        <taxon>Magnoliopsida</taxon>
        <taxon>eudicotyledons</taxon>
        <taxon>Gunneridae</taxon>
        <taxon>Pentapetalae</taxon>
        <taxon>asterids</taxon>
        <taxon>Ericales</taxon>
        <taxon>Actinidiaceae</taxon>
        <taxon>Actinidia</taxon>
    </lineage>
</organism>
<proteinExistence type="predicted"/>